<organism evidence="2 3">
    <name type="scientific">Cichlidogyrus casuarinus</name>
    <dbReference type="NCBI Taxonomy" id="1844966"/>
    <lineage>
        <taxon>Eukaryota</taxon>
        <taxon>Metazoa</taxon>
        <taxon>Spiralia</taxon>
        <taxon>Lophotrochozoa</taxon>
        <taxon>Platyhelminthes</taxon>
        <taxon>Monogenea</taxon>
        <taxon>Monopisthocotylea</taxon>
        <taxon>Dactylogyridea</taxon>
        <taxon>Ancyrocephalidae</taxon>
        <taxon>Cichlidogyrus</taxon>
    </lineage>
</organism>
<accession>A0ABD2Q3Y7</accession>
<dbReference type="AlphaFoldDB" id="A0ABD2Q3Y7"/>
<name>A0ABD2Q3Y7_9PLAT</name>
<dbReference type="PANTHER" id="PTHR33667:SF7">
    <property type="entry name" value="RIKEN CDNA 1810020O05 GENE"/>
    <property type="match status" value="1"/>
</dbReference>
<keyword evidence="3" id="KW-1185">Reference proteome</keyword>
<evidence type="ECO:0000313" key="2">
    <source>
        <dbReference type="EMBL" id="KAL3313927.1"/>
    </source>
</evidence>
<dbReference type="Proteomes" id="UP001626550">
    <property type="component" value="Unassembled WGS sequence"/>
</dbReference>
<protein>
    <submittedName>
        <fullName evidence="2">Uncharacterized protein</fullName>
    </submittedName>
</protein>
<dbReference type="EMBL" id="JBJKFK010001151">
    <property type="protein sequence ID" value="KAL3313927.1"/>
    <property type="molecule type" value="Genomic_DNA"/>
</dbReference>
<evidence type="ECO:0000313" key="3">
    <source>
        <dbReference type="Proteomes" id="UP001626550"/>
    </source>
</evidence>
<comment type="caution">
    <text evidence="2">The sequence shown here is derived from an EMBL/GenBank/DDBJ whole genome shotgun (WGS) entry which is preliminary data.</text>
</comment>
<feature type="compositionally biased region" description="Basic and acidic residues" evidence="1">
    <location>
        <begin position="291"/>
        <end position="301"/>
    </location>
</feature>
<feature type="region of interest" description="Disordered" evidence="1">
    <location>
        <begin position="272"/>
        <end position="304"/>
    </location>
</feature>
<dbReference type="PANTHER" id="PTHR33667">
    <property type="entry name" value="SI:DKEY-57N24.6"/>
    <property type="match status" value="1"/>
</dbReference>
<reference evidence="2 3" key="1">
    <citation type="submission" date="2024-11" db="EMBL/GenBank/DDBJ databases">
        <title>Adaptive evolution of stress response genes in parasites aligns with host niche diversity.</title>
        <authorList>
            <person name="Hahn C."/>
            <person name="Resl P."/>
        </authorList>
    </citation>
    <scope>NUCLEOTIDE SEQUENCE [LARGE SCALE GENOMIC DNA]</scope>
    <source>
        <strain evidence="2">EGGRZ-B1_66</strain>
        <tissue evidence="2">Body</tissue>
    </source>
</reference>
<gene>
    <name evidence="2" type="ORF">Ciccas_007465</name>
</gene>
<proteinExistence type="predicted"/>
<sequence>MFTDPTKWLLMLEARKSVLSQLLRQIDRTGKLLYNEKLTLGERYFKDSTLIRNPVELPVLLETITRQDLFYVRNLVPMPIFTALVKLHNLLFYCENLESAIKFDVIPRADHLSMIKKEFDCLEVNCESDRKSSANSRKNTEKVVRIVSAESRLTTPAKMSRPVTEITNKSTDERFFVLKPELTPQIVHNYSTQTKNYSVEMVEKFYNKYRKKTPYRSRSESPKKSSGWVFPGVKTSLNSQYTKSMQCLPEYRKQDLRDHEWHEAELFSNIMKPTLPERDSDSGWISSQDFKVPRKSRDTSPTEKCSVLLGDRDSTSPVRLRSSPEFKVWRKSASTELTLKGRMSSCQLDKLEGLRKGEISNNYFYADTPALSVLHSSNESYGQKNKCGSKMIYMPVDDMKKSLVRFQICR</sequence>
<evidence type="ECO:0000256" key="1">
    <source>
        <dbReference type="SAM" id="MobiDB-lite"/>
    </source>
</evidence>